<evidence type="ECO:0000313" key="3">
    <source>
        <dbReference type="Proteomes" id="UP000286288"/>
    </source>
</evidence>
<dbReference type="Pfam" id="PF01042">
    <property type="entry name" value="Ribonuc_L-PSP"/>
    <property type="match status" value="1"/>
</dbReference>
<dbReference type="InterPro" id="IPR006175">
    <property type="entry name" value="YjgF/YER057c/UK114"/>
</dbReference>
<dbReference type="Gene3D" id="3.30.1330.40">
    <property type="entry name" value="RutC-like"/>
    <property type="match status" value="1"/>
</dbReference>
<protein>
    <submittedName>
        <fullName evidence="2">RidA family protein</fullName>
    </submittedName>
</protein>
<dbReference type="SUPFAM" id="SSF55298">
    <property type="entry name" value="YjgF-like"/>
    <property type="match status" value="1"/>
</dbReference>
<gene>
    <name evidence="2" type="ORF">DW084_04345</name>
</gene>
<organism evidence="2 3">
    <name type="scientific">Enterococcus casseliflavus</name>
    <name type="common">Enterococcus flavescens</name>
    <dbReference type="NCBI Taxonomy" id="37734"/>
    <lineage>
        <taxon>Bacteria</taxon>
        <taxon>Bacillati</taxon>
        <taxon>Bacillota</taxon>
        <taxon>Bacilli</taxon>
        <taxon>Lactobacillales</taxon>
        <taxon>Enterococcaceae</taxon>
        <taxon>Enterococcus</taxon>
    </lineage>
</organism>
<dbReference type="PANTHER" id="PTHR11803">
    <property type="entry name" value="2-IMINOBUTANOATE/2-IMINOPROPANOATE DEAMINASE RIDA"/>
    <property type="match status" value="1"/>
</dbReference>
<dbReference type="GO" id="GO:0005829">
    <property type="term" value="C:cytosol"/>
    <property type="evidence" value="ECO:0007669"/>
    <property type="project" value="TreeGrafter"/>
</dbReference>
<evidence type="ECO:0000256" key="1">
    <source>
        <dbReference type="ARBA" id="ARBA00010552"/>
    </source>
</evidence>
<dbReference type="InterPro" id="IPR035959">
    <property type="entry name" value="RutC-like_sf"/>
</dbReference>
<dbReference type="RefSeq" id="WP_074535663.1">
    <property type="nucleotide sequence ID" value="NZ_CABHDD010000001.1"/>
</dbReference>
<proteinExistence type="inferred from homology"/>
<dbReference type="PANTHER" id="PTHR11803:SF58">
    <property type="entry name" value="PROTEIN HMF1-RELATED"/>
    <property type="match status" value="1"/>
</dbReference>
<dbReference type="GO" id="GO:0019239">
    <property type="term" value="F:deaminase activity"/>
    <property type="evidence" value="ECO:0007669"/>
    <property type="project" value="TreeGrafter"/>
</dbReference>
<reference evidence="2 3" key="1">
    <citation type="submission" date="2018-08" db="EMBL/GenBank/DDBJ databases">
        <title>A genome reference for cultivated species of the human gut microbiota.</title>
        <authorList>
            <person name="Zou Y."/>
            <person name="Xue W."/>
            <person name="Luo G."/>
        </authorList>
    </citation>
    <scope>NUCLEOTIDE SEQUENCE [LARGE SCALE GENOMIC DNA]</scope>
    <source>
        <strain evidence="2 3">AF48-16</strain>
    </source>
</reference>
<dbReference type="AlphaFoldDB" id="A0A1G9B9D7"/>
<comment type="caution">
    <text evidence="2">The sequence shown here is derived from an EMBL/GenBank/DDBJ whole genome shotgun (WGS) entry which is preliminary data.</text>
</comment>
<accession>A0A1G9B9D7</accession>
<evidence type="ECO:0000313" key="2">
    <source>
        <dbReference type="EMBL" id="RHK07484.1"/>
    </source>
</evidence>
<dbReference type="Proteomes" id="UP000286288">
    <property type="component" value="Unassembled WGS sequence"/>
</dbReference>
<dbReference type="EMBL" id="QRMZ01000004">
    <property type="protein sequence ID" value="RHK07484.1"/>
    <property type="molecule type" value="Genomic_DNA"/>
</dbReference>
<sequence length="112" mass="12030">MAIYTDTKIAQGPFLFISGQTPSQDGATPEDPQEQTTIVLKKIEQLLSANQLTWSSVVKMTVFLTDAAYLAAVRTAFTTILAENKPAMSLVIVAGLVAPEFKVEIEAQATLA</sequence>
<name>A0A1G9B9D7_ENTCA</name>
<comment type="similarity">
    <text evidence="1">Belongs to the RutC family.</text>
</comment>
<dbReference type="OrthoDB" id="9815126at2"/>